<evidence type="ECO:0000256" key="1">
    <source>
        <dbReference type="SAM" id="SignalP"/>
    </source>
</evidence>
<evidence type="ECO:0008006" key="4">
    <source>
        <dbReference type="Google" id="ProtNLM"/>
    </source>
</evidence>
<accession>A0A418W6J1</accession>
<feature type="signal peptide" evidence="1">
    <location>
        <begin position="1"/>
        <end position="21"/>
    </location>
</feature>
<comment type="caution">
    <text evidence="2">The sequence shown here is derived from an EMBL/GenBank/DDBJ whole genome shotgun (WGS) entry which is preliminary data.</text>
</comment>
<feature type="chain" id="PRO_5018997971" description="Secreted protein" evidence="1">
    <location>
        <begin position="22"/>
        <end position="126"/>
    </location>
</feature>
<dbReference type="AlphaFoldDB" id="A0A418W6J1"/>
<dbReference type="EMBL" id="QYUM01000004">
    <property type="protein sequence ID" value="RJF85650.1"/>
    <property type="molecule type" value="Genomic_DNA"/>
</dbReference>
<dbReference type="OrthoDB" id="7391925at2"/>
<organism evidence="2 3">
    <name type="scientific">Sphingomonas cavernae</name>
    <dbReference type="NCBI Taxonomy" id="2320861"/>
    <lineage>
        <taxon>Bacteria</taxon>
        <taxon>Pseudomonadati</taxon>
        <taxon>Pseudomonadota</taxon>
        <taxon>Alphaproteobacteria</taxon>
        <taxon>Sphingomonadales</taxon>
        <taxon>Sphingomonadaceae</taxon>
        <taxon>Sphingomonas</taxon>
    </lineage>
</organism>
<proteinExistence type="predicted"/>
<dbReference type="RefSeq" id="WP_119764606.1">
    <property type="nucleotide sequence ID" value="NZ_QYUM01000004.1"/>
</dbReference>
<keyword evidence="1" id="KW-0732">Signal</keyword>
<dbReference type="Proteomes" id="UP000286100">
    <property type="component" value="Unassembled WGS sequence"/>
</dbReference>
<gene>
    <name evidence="2" type="ORF">D3876_17255</name>
</gene>
<keyword evidence="3" id="KW-1185">Reference proteome</keyword>
<evidence type="ECO:0000313" key="2">
    <source>
        <dbReference type="EMBL" id="RJF85650.1"/>
    </source>
</evidence>
<reference evidence="2 3" key="1">
    <citation type="submission" date="2018-09" db="EMBL/GenBank/DDBJ databases">
        <authorList>
            <person name="Zhu H."/>
        </authorList>
    </citation>
    <scope>NUCLEOTIDE SEQUENCE [LARGE SCALE GENOMIC DNA]</scope>
    <source>
        <strain evidence="2 3">K2R01-6</strain>
    </source>
</reference>
<protein>
    <recommendedName>
        <fullName evidence="4">Secreted protein</fullName>
    </recommendedName>
</protein>
<evidence type="ECO:0000313" key="3">
    <source>
        <dbReference type="Proteomes" id="UP000286100"/>
    </source>
</evidence>
<sequence length="126" mass="13548">MRALVAVAALALLTTGGSVQAKKDRNAVPPATPSGKAVSCVTLNQIRETRVHGDKVIDFHMTGGRVYRNELPYSCSSLGFEERFSYKTSLNQLCSTDIITVLRTPPSIPGPSCGLGQFQPVDIARK</sequence>
<name>A0A418W6J1_9SPHN</name>